<proteinExistence type="predicted"/>
<reference evidence="3 4" key="1">
    <citation type="submission" date="2016-10" db="EMBL/GenBank/DDBJ databases">
        <authorList>
            <person name="Varghese N."/>
            <person name="Submissions S."/>
        </authorList>
    </citation>
    <scope>NUCLEOTIDE SEQUENCE [LARGE SCALE GENOMIC DNA]</scope>
    <source>
        <strain evidence="3 4">RHA_55</strain>
    </source>
</reference>
<dbReference type="STRING" id="1249933.SAMN04489797_0234"/>
<dbReference type="GO" id="GO:0008080">
    <property type="term" value="F:N-acetyltransferase activity"/>
    <property type="evidence" value="ECO:0007669"/>
    <property type="project" value="InterPro"/>
</dbReference>
<gene>
    <name evidence="3" type="ORF">SAMN04489797_0234</name>
</gene>
<dbReference type="CDD" id="cd04301">
    <property type="entry name" value="NAT_SF"/>
    <property type="match status" value="1"/>
</dbReference>
<dbReference type="AlphaFoldDB" id="A0A1H1M956"/>
<dbReference type="PROSITE" id="PS51186">
    <property type="entry name" value="GNAT"/>
    <property type="match status" value="1"/>
</dbReference>
<dbReference type="InterPro" id="IPR000182">
    <property type="entry name" value="GNAT_dom"/>
</dbReference>
<dbReference type="Proteomes" id="UP000198963">
    <property type="component" value="Chromosome I"/>
</dbReference>
<dbReference type="PANTHER" id="PTHR13947">
    <property type="entry name" value="GNAT FAMILY N-ACETYLTRANSFERASE"/>
    <property type="match status" value="1"/>
</dbReference>
<feature type="domain" description="N-acetyltransferase" evidence="2">
    <location>
        <begin position="6"/>
        <end position="163"/>
    </location>
</feature>
<protein>
    <submittedName>
        <fullName evidence="3">Putative acetyltransferase</fullName>
    </submittedName>
</protein>
<dbReference type="InterPro" id="IPR050769">
    <property type="entry name" value="NAT_camello-type"/>
</dbReference>
<dbReference type="SUPFAM" id="SSF55729">
    <property type="entry name" value="Acyl-CoA N-acyltransferases (Nat)"/>
    <property type="match status" value="1"/>
</dbReference>
<accession>A0A1H1M956</accession>
<keyword evidence="4" id="KW-1185">Reference proteome</keyword>
<name>A0A1H1M956_9FLAO</name>
<dbReference type="Pfam" id="PF00583">
    <property type="entry name" value="Acetyltransf_1"/>
    <property type="match status" value="1"/>
</dbReference>
<dbReference type="InterPro" id="IPR016181">
    <property type="entry name" value="Acyl_CoA_acyltransferase"/>
</dbReference>
<sequence>MCKDTIVIREIEAKDNPKIAKAIRNVLIEMGVPKVGTAYEDSALDCMTETYDAPKKAYFVVEDGDAIIGGAGISPLDNYEGNICELQKMYFMPQARGKGLGSEMMEKCLDFAKQAGFSQCYLETLPYMDDARKLYRKVGFKSIDKPLGNTGHYSCTVWMLKDL</sequence>
<dbReference type="PANTHER" id="PTHR13947:SF37">
    <property type="entry name" value="LD18367P"/>
    <property type="match status" value="1"/>
</dbReference>
<evidence type="ECO:0000256" key="1">
    <source>
        <dbReference type="ARBA" id="ARBA00022679"/>
    </source>
</evidence>
<evidence type="ECO:0000313" key="3">
    <source>
        <dbReference type="EMBL" id="SDR82925.1"/>
    </source>
</evidence>
<organism evidence="3 4">
    <name type="scientific">Winogradskyella sediminis</name>
    <dbReference type="NCBI Taxonomy" id="1382466"/>
    <lineage>
        <taxon>Bacteria</taxon>
        <taxon>Pseudomonadati</taxon>
        <taxon>Bacteroidota</taxon>
        <taxon>Flavobacteriia</taxon>
        <taxon>Flavobacteriales</taxon>
        <taxon>Flavobacteriaceae</taxon>
        <taxon>Winogradskyella</taxon>
    </lineage>
</organism>
<keyword evidence="1 3" id="KW-0808">Transferase</keyword>
<dbReference type="RefSeq" id="WP_092443445.1">
    <property type="nucleotide sequence ID" value="NZ_LT629774.1"/>
</dbReference>
<dbReference type="EMBL" id="LT629774">
    <property type="protein sequence ID" value="SDR82925.1"/>
    <property type="molecule type" value="Genomic_DNA"/>
</dbReference>
<evidence type="ECO:0000313" key="4">
    <source>
        <dbReference type="Proteomes" id="UP000198963"/>
    </source>
</evidence>
<dbReference type="Gene3D" id="3.40.630.30">
    <property type="match status" value="1"/>
</dbReference>
<evidence type="ECO:0000259" key="2">
    <source>
        <dbReference type="PROSITE" id="PS51186"/>
    </source>
</evidence>